<evidence type="ECO:0000313" key="3">
    <source>
        <dbReference type="Proteomes" id="UP000327478"/>
    </source>
</evidence>
<accession>A0ABX6D0J7</accession>
<keyword evidence="1" id="KW-0812">Transmembrane</keyword>
<evidence type="ECO:0000313" key="2">
    <source>
        <dbReference type="EMBL" id="QGA11032.1"/>
    </source>
</evidence>
<reference evidence="2 3" key="1">
    <citation type="submission" date="2019-10" db="EMBL/GenBank/DDBJ databases">
        <authorList>
            <person name="Dong K."/>
        </authorList>
    </citation>
    <scope>NUCLEOTIDE SEQUENCE [LARGE SCALE GENOMIC DNA]</scope>
    <source>
        <strain evidence="3">dk386</strain>
    </source>
</reference>
<gene>
    <name evidence="2" type="ORF">GFH30_06345</name>
</gene>
<name>A0ABX6D0J7_9GAMM</name>
<dbReference type="EMBL" id="CP045650">
    <property type="protein sequence ID" value="QGA11032.1"/>
    <property type="molecule type" value="Genomic_DNA"/>
</dbReference>
<keyword evidence="1" id="KW-0472">Membrane</keyword>
<proteinExistence type="predicted"/>
<organism evidence="2 3">
    <name type="scientific">Acinetobacter wanghuae</name>
    <dbReference type="NCBI Taxonomy" id="2662362"/>
    <lineage>
        <taxon>Bacteria</taxon>
        <taxon>Pseudomonadati</taxon>
        <taxon>Pseudomonadota</taxon>
        <taxon>Gammaproteobacteria</taxon>
        <taxon>Moraxellales</taxon>
        <taxon>Moraxellaceae</taxon>
        <taxon>Acinetobacter</taxon>
    </lineage>
</organism>
<dbReference type="RefSeq" id="WP_153371426.1">
    <property type="nucleotide sequence ID" value="NZ_CP045650.1"/>
</dbReference>
<evidence type="ECO:0000256" key="1">
    <source>
        <dbReference type="SAM" id="Phobius"/>
    </source>
</evidence>
<sequence>MNKHIKTLVGFKNGTKSVAKDCFYDLWDALDEILSAFKKIGFVIFAFMIWILSLALICILPLATWLRVKWERDAEIESKKAAQEYADQMTCLHNNRGINDQHLNR</sequence>
<keyword evidence="1" id="KW-1133">Transmembrane helix</keyword>
<feature type="transmembrane region" description="Helical" evidence="1">
    <location>
        <begin position="40"/>
        <end position="63"/>
    </location>
</feature>
<keyword evidence="3" id="KW-1185">Reference proteome</keyword>
<evidence type="ECO:0008006" key="4">
    <source>
        <dbReference type="Google" id="ProtNLM"/>
    </source>
</evidence>
<dbReference type="Proteomes" id="UP000327478">
    <property type="component" value="Chromosome"/>
</dbReference>
<protein>
    <recommendedName>
        <fullName evidence="4">DUF3742 family protein</fullName>
    </recommendedName>
</protein>